<evidence type="ECO:0000313" key="3">
    <source>
        <dbReference type="Proteomes" id="UP001286174"/>
    </source>
</evidence>
<protein>
    <submittedName>
        <fullName evidence="2">GNAT family N-acetyltransferase</fullName>
    </submittedName>
</protein>
<evidence type="ECO:0000313" key="2">
    <source>
        <dbReference type="EMBL" id="MDX8419206.1"/>
    </source>
</evidence>
<name>A0AB35U5L3_9FIRM</name>
<feature type="domain" description="N-acetyltransferase" evidence="1">
    <location>
        <begin position="1"/>
        <end position="179"/>
    </location>
</feature>
<dbReference type="InterPro" id="IPR016181">
    <property type="entry name" value="Acyl_CoA_acyltransferase"/>
</dbReference>
<gene>
    <name evidence="2" type="ORF">MOZ60_03755</name>
</gene>
<sequence length="179" mass="20487">MKIEMYTPEYKKAMEDICIATASERARTQQRHHDFTLLMYCDEYLDHEKALMLMADEQPVGYVLCAENYAAWKQNMMPYAQKIEALSDPYDKHVHDGLEMYGVYASEYPAHMHIDILEKYTGGGNGTALFHALIDLLKKDGVRGLMLGVDLHNIRAVSFYKKMGFVPLNDLGLMGLKLQ</sequence>
<dbReference type="EMBL" id="JALBUR010000006">
    <property type="protein sequence ID" value="MDX8419206.1"/>
    <property type="molecule type" value="Genomic_DNA"/>
</dbReference>
<accession>A0AB35U5L3</accession>
<dbReference type="Gene3D" id="3.40.630.30">
    <property type="match status" value="1"/>
</dbReference>
<organism evidence="2 3">
    <name type="scientific">Grylomicrobium aquisgranensis</name>
    <dbReference type="NCBI Taxonomy" id="2926318"/>
    <lineage>
        <taxon>Bacteria</taxon>
        <taxon>Bacillati</taxon>
        <taxon>Bacillota</taxon>
        <taxon>Erysipelotrichia</taxon>
        <taxon>Erysipelotrichales</taxon>
        <taxon>Erysipelotrichaceae</taxon>
        <taxon>Grylomicrobium</taxon>
    </lineage>
</organism>
<evidence type="ECO:0000259" key="1">
    <source>
        <dbReference type="PROSITE" id="PS51186"/>
    </source>
</evidence>
<dbReference type="PROSITE" id="PS51186">
    <property type="entry name" value="GNAT"/>
    <property type="match status" value="1"/>
</dbReference>
<dbReference type="AlphaFoldDB" id="A0AB35U5L3"/>
<dbReference type="Proteomes" id="UP001286174">
    <property type="component" value="Unassembled WGS sequence"/>
</dbReference>
<proteinExistence type="predicted"/>
<dbReference type="Pfam" id="PF00583">
    <property type="entry name" value="Acetyltransf_1"/>
    <property type="match status" value="1"/>
</dbReference>
<comment type="caution">
    <text evidence="2">The sequence shown here is derived from an EMBL/GenBank/DDBJ whole genome shotgun (WGS) entry which is preliminary data.</text>
</comment>
<reference evidence="2 3" key="1">
    <citation type="submission" date="2022-03" db="EMBL/GenBank/DDBJ databases">
        <title>Novel taxa within the pig intestine.</title>
        <authorList>
            <person name="Wylensek D."/>
            <person name="Bishof K."/>
            <person name="Afrizal A."/>
            <person name="Clavel T."/>
        </authorList>
    </citation>
    <scope>NUCLEOTIDE SEQUENCE [LARGE SCALE GENOMIC DNA]</scope>
    <source>
        <strain evidence="2 3">CLA-KB-P133</strain>
    </source>
</reference>
<dbReference type="SUPFAM" id="SSF55729">
    <property type="entry name" value="Acyl-CoA N-acyltransferases (Nat)"/>
    <property type="match status" value="1"/>
</dbReference>
<dbReference type="GO" id="GO:0016747">
    <property type="term" value="F:acyltransferase activity, transferring groups other than amino-acyl groups"/>
    <property type="evidence" value="ECO:0007669"/>
    <property type="project" value="InterPro"/>
</dbReference>
<dbReference type="RefSeq" id="WP_370595695.1">
    <property type="nucleotide sequence ID" value="NZ_JALBUR010000006.1"/>
</dbReference>
<keyword evidence="3" id="KW-1185">Reference proteome</keyword>
<dbReference type="InterPro" id="IPR000182">
    <property type="entry name" value="GNAT_dom"/>
</dbReference>